<protein>
    <recommendedName>
        <fullName evidence="7">Peptidase A1 domain-containing protein</fullName>
    </recommendedName>
</protein>
<keyword evidence="9" id="KW-1185">Reference proteome</keyword>
<sequence>MSTMGVSATKNMQFICMCLALLVSTSLCIVPSVGTFTMNTIPNPGFKGRNGTAAYLKALAKYAHLADNDGVNQATSPCQYLLNPQRLKQEHLVGEVVGFSESNDREWLCPIKIGTPGQTLNLDLDTGSADLWVFTPESVSHPGELGNRSIFDVNVSSTARHQDGRTWTITYGDGSFAEGSVITDHVELGNLTIKNATIEVATHFSRNLIDYDPFLSGLMGLAINLSTTVSPEEAGVTDGILSQLKRKGIGSIAVDLQYHNEGTFSFGKVNTSAYNGEMHYQPVMPGEGYWQIQMSTLRYAESNETMVHAWPSIIDTGTSLMLMGSDDVVQDYWKLVPSAKYSYSEYGFIFRCNETLPDFHFGFVEDWTEFTVPGAYMNYSPTMDSGDGWCYGGLQSSNMGVTVIGDVILKALYVDFNIAKESVGFASKPLRT</sequence>
<dbReference type="InterPro" id="IPR021109">
    <property type="entry name" value="Peptidase_aspartic_dom_sf"/>
</dbReference>
<dbReference type="CDD" id="cd06097">
    <property type="entry name" value="Aspergillopepsin_like"/>
    <property type="match status" value="1"/>
</dbReference>
<name>A0AAD9SGS1_PHOAM</name>
<dbReference type="PRINTS" id="PR00792">
    <property type="entry name" value="PEPSIN"/>
</dbReference>
<dbReference type="InterPro" id="IPR034163">
    <property type="entry name" value="Aspergillopepsin-like_cat_dom"/>
</dbReference>
<feature type="domain" description="Peptidase A1" evidence="7">
    <location>
        <begin position="107"/>
        <end position="426"/>
    </location>
</feature>
<evidence type="ECO:0000259" key="7">
    <source>
        <dbReference type="PROSITE" id="PS51767"/>
    </source>
</evidence>
<feature type="active site" evidence="5">
    <location>
        <position position="125"/>
    </location>
</feature>
<organism evidence="8 9">
    <name type="scientific">Phomopsis amygdali</name>
    <name type="common">Fusicoccum amygdali</name>
    <dbReference type="NCBI Taxonomy" id="1214568"/>
    <lineage>
        <taxon>Eukaryota</taxon>
        <taxon>Fungi</taxon>
        <taxon>Dikarya</taxon>
        <taxon>Ascomycota</taxon>
        <taxon>Pezizomycotina</taxon>
        <taxon>Sordariomycetes</taxon>
        <taxon>Sordariomycetidae</taxon>
        <taxon>Diaporthales</taxon>
        <taxon>Diaporthaceae</taxon>
        <taxon>Diaporthe</taxon>
    </lineage>
</organism>
<evidence type="ECO:0000256" key="2">
    <source>
        <dbReference type="ARBA" id="ARBA00022670"/>
    </source>
</evidence>
<keyword evidence="6" id="KW-0732">Signal</keyword>
<dbReference type="SUPFAM" id="SSF50630">
    <property type="entry name" value="Acid proteases"/>
    <property type="match status" value="1"/>
</dbReference>
<feature type="chain" id="PRO_5041951034" description="Peptidase A1 domain-containing protein" evidence="6">
    <location>
        <begin position="29"/>
        <end position="432"/>
    </location>
</feature>
<gene>
    <name evidence="8" type="ORF">N8I77_005798</name>
</gene>
<accession>A0AAD9SGS1</accession>
<evidence type="ECO:0000256" key="4">
    <source>
        <dbReference type="ARBA" id="ARBA00022801"/>
    </source>
</evidence>
<dbReference type="Gene3D" id="2.40.70.10">
    <property type="entry name" value="Acid Proteases"/>
    <property type="match status" value="2"/>
</dbReference>
<evidence type="ECO:0000313" key="9">
    <source>
        <dbReference type="Proteomes" id="UP001265746"/>
    </source>
</evidence>
<evidence type="ECO:0000313" key="8">
    <source>
        <dbReference type="EMBL" id="KAK2607093.1"/>
    </source>
</evidence>
<dbReference type="InterPro" id="IPR001461">
    <property type="entry name" value="Aspartic_peptidase_A1"/>
</dbReference>
<dbReference type="Pfam" id="PF00026">
    <property type="entry name" value="Asp"/>
    <property type="match status" value="1"/>
</dbReference>
<dbReference type="PANTHER" id="PTHR47966">
    <property type="entry name" value="BETA-SITE APP-CLEAVING ENZYME, ISOFORM A-RELATED"/>
    <property type="match status" value="1"/>
</dbReference>
<comment type="similarity">
    <text evidence="1">Belongs to the peptidase A1 family.</text>
</comment>
<evidence type="ECO:0000256" key="3">
    <source>
        <dbReference type="ARBA" id="ARBA00022750"/>
    </source>
</evidence>
<keyword evidence="3" id="KW-0064">Aspartyl protease</keyword>
<dbReference type="PROSITE" id="PS51767">
    <property type="entry name" value="PEPTIDASE_A1"/>
    <property type="match status" value="1"/>
</dbReference>
<feature type="signal peptide" evidence="6">
    <location>
        <begin position="1"/>
        <end position="28"/>
    </location>
</feature>
<keyword evidence="4" id="KW-0378">Hydrolase</keyword>
<proteinExistence type="inferred from homology"/>
<evidence type="ECO:0000256" key="6">
    <source>
        <dbReference type="SAM" id="SignalP"/>
    </source>
</evidence>
<dbReference type="PANTHER" id="PTHR47966:SF1">
    <property type="entry name" value="ASPARTYL PROTEINASE"/>
    <property type="match status" value="1"/>
</dbReference>
<dbReference type="AlphaFoldDB" id="A0AAD9SGS1"/>
<dbReference type="EMBL" id="JAUJFL010000003">
    <property type="protein sequence ID" value="KAK2607093.1"/>
    <property type="molecule type" value="Genomic_DNA"/>
</dbReference>
<evidence type="ECO:0000256" key="1">
    <source>
        <dbReference type="ARBA" id="ARBA00007447"/>
    </source>
</evidence>
<evidence type="ECO:0000256" key="5">
    <source>
        <dbReference type="PIRSR" id="PIRSR601461-1"/>
    </source>
</evidence>
<reference evidence="8" key="1">
    <citation type="submission" date="2023-06" db="EMBL/GenBank/DDBJ databases">
        <authorList>
            <person name="Noh H."/>
        </authorList>
    </citation>
    <scope>NUCLEOTIDE SEQUENCE</scope>
    <source>
        <strain evidence="8">DUCC20226</strain>
    </source>
</reference>
<comment type="caution">
    <text evidence="8">The sequence shown here is derived from an EMBL/GenBank/DDBJ whole genome shotgun (WGS) entry which is preliminary data.</text>
</comment>
<dbReference type="Proteomes" id="UP001265746">
    <property type="component" value="Unassembled WGS sequence"/>
</dbReference>
<feature type="active site" evidence="5">
    <location>
        <position position="315"/>
    </location>
</feature>
<keyword evidence="2" id="KW-0645">Protease</keyword>
<dbReference type="GO" id="GO:0006508">
    <property type="term" value="P:proteolysis"/>
    <property type="evidence" value="ECO:0007669"/>
    <property type="project" value="UniProtKB-KW"/>
</dbReference>
<dbReference type="GO" id="GO:0004190">
    <property type="term" value="F:aspartic-type endopeptidase activity"/>
    <property type="evidence" value="ECO:0007669"/>
    <property type="project" value="UniProtKB-KW"/>
</dbReference>
<dbReference type="InterPro" id="IPR033121">
    <property type="entry name" value="PEPTIDASE_A1"/>
</dbReference>